<feature type="coiled-coil region" evidence="1">
    <location>
        <begin position="577"/>
        <end position="678"/>
    </location>
</feature>
<evidence type="ECO:0000313" key="2">
    <source>
        <dbReference type="EMBL" id="CDW39914.1"/>
    </source>
</evidence>
<accession>A0A0K2UNS8</accession>
<protein>
    <submittedName>
        <fullName evidence="2">Uncharacterized protein</fullName>
    </submittedName>
</protein>
<feature type="non-terminal residue" evidence="2">
    <location>
        <position position="732"/>
    </location>
</feature>
<keyword evidence="1" id="KW-0175">Coiled coil</keyword>
<dbReference type="EMBL" id="HACA01022553">
    <property type="protein sequence ID" value="CDW39914.1"/>
    <property type="molecule type" value="Transcribed_RNA"/>
</dbReference>
<name>A0A0K2UNS8_LEPSM</name>
<organism evidence="2">
    <name type="scientific">Lepeophtheirus salmonis</name>
    <name type="common">Salmon louse</name>
    <name type="synonym">Caligus salmonis</name>
    <dbReference type="NCBI Taxonomy" id="72036"/>
    <lineage>
        <taxon>Eukaryota</taxon>
        <taxon>Metazoa</taxon>
        <taxon>Ecdysozoa</taxon>
        <taxon>Arthropoda</taxon>
        <taxon>Crustacea</taxon>
        <taxon>Multicrustacea</taxon>
        <taxon>Hexanauplia</taxon>
        <taxon>Copepoda</taxon>
        <taxon>Siphonostomatoida</taxon>
        <taxon>Caligidae</taxon>
        <taxon>Lepeophtheirus</taxon>
    </lineage>
</organism>
<proteinExistence type="predicted"/>
<dbReference type="AlphaFoldDB" id="A0A0K2UNS8"/>
<sequence>MSLSTSGMETFHRTLLLLRKDPLSESNKLNLEKGLKTINPSSFVSTQGKTILCNLEWILQTHSSSTSLVKAILSFLENICILHEELRIFLRDSSNLFGLCLKFLSEIHSLRALRLIEHLVLGWRLGDSDVARLERLVQYLMKFIVDCDNKEMRASSVFIIVCLCHWNTCAADFILSQKEIEYLFNSKQTDLKLQALIKMLNYFMSQSRITDESLSEDPNEMNKIESYIVILIDAFCSAYVCDDLLMMRLLTEILESITKERKTKRTTESLDTLSLAKGIILITDFGDESNQMSNEYILGFLRHLLKISSDNKGAFDIISLLASQRLKSNLRSPILETMLCIQDGISLLGDDAEIIAKSNEGYMMDYIISQSLQTLLSNKINHMDRLSVLETLRSISKVDFNLSEMIVSRLQCPIQFINSQIELIFEKKNSLTCVAPVLVELILFCKEFNDIKWKKAIEDVFLKNERVVCSLITCLGSLCHPNILKCINETLIPLLKETSCVSREEKYEDCIPELTQLEMYRPLTSVVEDKIDSSIHFIRRTIENKNFENVSSADLFEFGNFQKYSADRKAEKIQQYLNAAEETIAKKKKYVVQLESKVKWLYHVMSLMVLRDDQIKFVLPRKRNELQSVQSNNLSLKNEMKSALHEKMRENGELEENYEKLSLKALKYKEDIDALQKTIQEHFQVQEELQHSLKTEKKLNSDIVASLEKREDKMKKKDRLIEEEVHLRQRCE</sequence>
<reference evidence="2" key="1">
    <citation type="submission" date="2014-05" db="EMBL/GenBank/DDBJ databases">
        <authorList>
            <person name="Chronopoulou M."/>
        </authorList>
    </citation>
    <scope>NUCLEOTIDE SEQUENCE</scope>
    <source>
        <tissue evidence="2">Whole organism</tissue>
    </source>
</reference>
<evidence type="ECO:0000256" key="1">
    <source>
        <dbReference type="SAM" id="Coils"/>
    </source>
</evidence>